<protein>
    <submittedName>
        <fullName evidence="1">Uncharacterized protein</fullName>
    </submittedName>
</protein>
<sequence>MGTKNNNNLFFTCSLIEYIGRKIKRTRREITDLLGREEIERIYEYADVFHCEPIEKIADEFIKENKMTKGSFDNEKDCNYTVPDYWSIGEVYERLIEDSYSDADILEGIWKIYHSWIDAHISDYNTDFYYQSRDYIAACYKAGEII</sequence>
<dbReference type="EMBL" id="CACRST010000027">
    <property type="protein sequence ID" value="VYT31371.1"/>
    <property type="molecule type" value="Genomic_DNA"/>
</dbReference>
<organism evidence="1">
    <name type="scientific">Blautia glucerasea</name>
    <dbReference type="NCBI Taxonomy" id="536633"/>
    <lineage>
        <taxon>Bacteria</taxon>
        <taxon>Bacillati</taxon>
        <taxon>Bacillota</taxon>
        <taxon>Clostridia</taxon>
        <taxon>Lachnospirales</taxon>
        <taxon>Lachnospiraceae</taxon>
        <taxon>Blautia</taxon>
    </lineage>
</organism>
<gene>
    <name evidence="1" type="ORF">BGLFYP119_00143</name>
</gene>
<proteinExistence type="predicted"/>
<dbReference type="AlphaFoldDB" id="A0A6N2VRX4"/>
<reference evidence="1" key="1">
    <citation type="submission" date="2019-11" db="EMBL/GenBank/DDBJ databases">
        <authorList>
            <person name="Feng L."/>
        </authorList>
    </citation>
    <scope>NUCLEOTIDE SEQUENCE</scope>
    <source>
        <strain evidence="1">BgluceraseaLFYP119</strain>
    </source>
</reference>
<dbReference type="RefSeq" id="WP_156355378.1">
    <property type="nucleotide sequence ID" value="NZ_CACRST010000027.1"/>
</dbReference>
<evidence type="ECO:0000313" key="1">
    <source>
        <dbReference type="EMBL" id="VYT31371.1"/>
    </source>
</evidence>
<name>A0A6N2VRX4_9FIRM</name>
<accession>A0A6N2VRX4</accession>